<reference evidence="4" key="1">
    <citation type="journal article" date="2019" name="Gigascience">
        <title>De novo genome assembly of the endangered Acer yangbiense, a plant species with extremely small populations endemic to Yunnan Province, China.</title>
        <authorList>
            <person name="Yang J."/>
            <person name="Wariss H.M."/>
            <person name="Tao L."/>
            <person name="Zhang R."/>
            <person name="Yun Q."/>
            <person name="Hollingsworth P."/>
            <person name="Dao Z."/>
            <person name="Luo G."/>
            <person name="Guo H."/>
            <person name="Ma Y."/>
            <person name="Sun W."/>
        </authorList>
    </citation>
    <scope>NUCLEOTIDE SEQUENCE [LARGE SCALE GENOMIC DNA]</scope>
    <source>
        <strain evidence="4">cv. Malutang</strain>
    </source>
</reference>
<gene>
    <name evidence="3" type="ORF">EZV62_006665</name>
</gene>
<dbReference type="Gene3D" id="3.40.50.1820">
    <property type="entry name" value="alpha/beta hydrolase"/>
    <property type="match status" value="1"/>
</dbReference>
<accession>A0A5C7I7S2</accession>
<dbReference type="InterPro" id="IPR020936">
    <property type="entry name" value="TrhO"/>
</dbReference>
<sequence length="369" mass="40979">MPTSSVADNQIEEAVYVCELRQKDSKSVGSLPSTEDGKIEVASPQYELKTINSDPSIFPQPTWRHAPIEGGERVEERSALSHEGAICIVSRSRGGAAPCSGARPRTSSHRRSAESDVDECGTVGVNNSIVWMSVGVNNFVFPYLNPDRRMPPVLKEELHDLLNLFLSMHPMSCHSFINLPMHHLHCKVVLHHSSENCRKKYAWLVAPESSRSTKIDWKKADRPFDPHPLQYQQQTDGFDVSLSYLKTVFSQQGPFDGILGFSQGAAMAASICALRERLKGELDFRFGILCSGYALPLTEFQPGSINCPSLHIFGSDLGKDRPIANQASRDLAMAFENGCYAIIEHDCGHFIPTRSPYIDGIKGFLQRFL</sequence>
<dbReference type="OrthoDB" id="1692866at2759"/>
<dbReference type="AlphaFoldDB" id="A0A5C7I7S2"/>
<dbReference type="Pfam" id="PF03959">
    <property type="entry name" value="FSH1"/>
    <property type="match status" value="1"/>
</dbReference>
<evidence type="ECO:0000313" key="4">
    <source>
        <dbReference type="Proteomes" id="UP000323000"/>
    </source>
</evidence>
<organism evidence="3 4">
    <name type="scientific">Acer yangbiense</name>
    <dbReference type="NCBI Taxonomy" id="1000413"/>
    <lineage>
        <taxon>Eukaryota</taxon>
        <taxon>Viridiplantae</taxon>
        <taxon>Streptophyta</taxon>
        <taxon>Embryophyta</taxon>
        <taxon>Tracheophyta</taxon>
        <taxon>Spermatophyta</taxon>
        <taxon>Magnoliopsida</taxon>
        <taxon>eudicotyledons</taxon>
        <taxon>Gunneridae</taxon>
        <taxon>Pentapetalae</taxon>
        <taxon>rosids</taxon>
        <taxon>malvids</taxon>
        <taxon>Sapindales</taxon>
        <taxon>Sapindaceae</taxon>
        <taxon>Hippocastanoideae</taxon>
        <taxon>Acereae</taxon>
        <taxon>Acer</taxon>
    </lineage>
</organism>
<evidence type="ECO:0000313" key="3">
    <source>
        <dbReference type="EMBL" id="TXG65390.1"/>
    </source>
</evidence>
<keyword evidence="4" id="KW-1185">Reference proteome</keyword>
<dbReference type="InterPro" id="IPR005645">
    <property type="entry name" value="FSH-like_dom"/>
</dbReference>
<dbReference type="InterPro" id="IPR029058">
    <property type="entry name" value="AB_hydrolase_fold"/>
</dbReference>
<dbReference type="EMBL" id="VAHF01000003">
    <property type="protein sequence ID" value="TXG65390.1"/>
    <property type="molecule type" value="Genomic_DNA"/>
</dbReference>
<evidence type="ECO:0000256" key="1">
    <source>
        <dbReference type="SAM" id="MobiDB-lite"/>
    </source>
</evidence>
<comment type="caution">
    <text evidence="3">The sequence shown here is derived from an EMBL/GenBank/DDBJ whole genome shotgun (WGS) entry which is preliminary data.</text>
</comment>
<protein>
    <recommendedName>
        <fullName evidence="2">Serine hydrolase domain-containing protein</fullName>
    </recommendedName>
</protein>
<proteinExistence type="predicted"/>
<feature type="region of interest" description="Disordered" evidence="1">
    <location>
        <begin position="94"/>
        <end position="115"/>
    </location>
</feature>
<dbReference type="Proteomes" id="UP000323000">
    <property type="component" value="Chromosome 3"/>
</dbReference>
<dbReference type="SUPFAM" id="SSF53474">
    <property type="entry name" value="alpha/beta-Hydrolases"/>
    <property type="match status" value="1"/>
</dbReference>
<name>A0A5C7I7S2_9ROSI</name>
<evidence type="ECO:0000259" key="2">
    <source>
        <dbReference type="Pfam" id="PF03959"/>
    </source>
</evidence>
<dbReference type="PANTHER" id="PTHR43268">
    <property type="entry name" value="THIOSULFATE SULFURTRANSFERASE/RHODANESE-LIKE DOMAIN-CONTAINING PROTEIN 2"/>
    <property type="match status" value="1"/>
</dbReference>
<feature type="domain" description="Serine hydrolase" evidence="2">
    <location>
        <begin position="199"/>
        <end position="359"/>
    </location>
</feature>
<dbReference type="PANTHER" id="PTHR43268:SF6">
    <property type="entry name" value="THIOSULFATE SULFURTRANSFERASE_RHODANESE-LIKE DOMAIN-CONTAINING PROTEIN 2"/>
    <property type="match status" value="1"/>
</dbReference>